<dbReference type="EMBL" id="LBWA01000001">
    <property type="protein sequence ID" value="KKQ98749.1"/>
    <property type="molecule type" value="Genomic_DNA"/>
</dbReference>
<accession>A0A0G0PKV8</accession>
<dbReference type="Proteomes" id="UP000034325">
    <property type="component" value="Unassembled WGS sequence"/>
</dbReference>
<evidence type="ECO:0000313" key="3">
    <source>
        <dbReference type="Proteomes" id="UP000034325"/>
    </source>
</evidence>
<feature type="transmembrane region" description="Helical" evidence="1">
    <location>
        <begin position="15"/>
        <end position="34"/>
    </location>
</feature>
<keyword evidence="1" id="KW-1133">Transmembrane helix</keyword>
<organism evidence="2 3">
    <name type="scientific">Candidatus Woesebacteria bacterium GW2011_GWA1_39_12</name>
    <dbReference type="NCBI Taxonomy" id="1618549"/>
    <lineage>
        <taxon>Bacteria</taxon>
        <taxon>Candidatus Woeseibacteriota</taxon>
    </lineage>
</organism>
<sequence>MKDSSTRGLYFNLKILLGPLVVILLIATFGLYSVNTGYGRVKKQIEEYKSVKMEETHLKEKLASIKAIKSDILDQADFTVVALPQKNPATFLISQLKLYAEENSITIKEISLSGSQQNDVLNSMILTADIEGSDIISQLSLMESILKFAPISLIVGSQSTLSQNEANYKQELEISFYWSPLPTTLPSISEPIKGLTGEQNEVLRQISLLKQPSLVNLNPQVQTTERETPFN</sequence>
<keyword evidence="1" id="KW-0472">Membrane</keyword>
<keyword evidence="1" id="KW-0812">Transmembrane</keyword>
<protein>
    <submittedName>
        <fullName evidence="2">Uncharacterized protein</fullName>
    </submittedName>
</protein>
<evidence type="ECO:0000313" key="2">
    <source>
        <dbReference type="EMBL" id="KKQ98749.1"/>
    </source>
</evidence>
<reference evidence="2 3" key="1">
    <citation type="journal article" date="2015" name="Nature">
        <title>rRNA introns, odd ribosomes, and small enigmatic genomes across a large radiation of phyla.</title>
        <authorList>
            <person name="Brown C.T."/>
            <person name="Hug L.A."/>
            <person name="Thomas B.C."/>
            <person name="Sharon I."/>
            <person name="Castelle C.J."/>
            <person name="Singh A."/>
            <person name="Wilkins M.J."/>
            <person name="Williams K.H."/>
            <person name="Banfield J.F."/>
        </authorList>
    </citation>
    <scope>NUCLEOTIDE SEQUENCE [LARGE SCALE GENOMIC DNA]</scope>
</reference>
<comment type="caution">
    <text evidence="2">The sequence shown here is derived from an EMBL/GenBank/DDBJ whole genome shotgun (WGS) entry which is preliminary data.</text>
</comment>
<proteinExistence type="predicted"/>
<name>A0A0G0PKV8_9BACT</name>
<evidence type="ECO:0000256" key="1">
    <source>
        <dbReference type="SAM" id="Phobius"/>
    </source>
</evidence>
<gene>
    <name evidence="2" type="ORF">UT23_C0001G0030</name>
</gene>
<dbReference type="AlphaFoldDB" id="A0A0G0PKV8"/>